<dbReference type="EMBL" id="JAUNZN010000004">
    <property type="protein sequence ID" value="KAK4822596.1"/>
    <property type="molecule type" value="Genomic_DNA"/>
</dbReference>
<dbReference type="AlphaFoldDB" id="A0AAN7ND47"/>
<proteinExistence type="predicted"/>
<dbReference type="SMART" id="SM00832">
    <property type="entry name" value="C8"/>
    <property type="match status" value="1"/>
</dbReference>
<organism evidence="4 5">
    <name type="scientific">Mycteria americana</name>
    <name type="common">Wood stork</name>
    <dbReference type="NCBI Taxonomy" id="33587"/>
    <lineage>
        <taxon>Eukaryota</taxon>
        <taxon>Metazoa</taxon>
        <taxon>Chordata</taxon>
        <taxon>Craniata</taxon>
        <taxon>Vertebrata</taxon>
        <taxon>Euteleostomi</taxon>
        <taxon>Archelosauria</taxon>
        <taxon>Archosauria</taxon>
        <taxon>Dinosauria</taxon>
        <taxon>Saurischia</taxon>
        <taxon>Theropoda</taxon>
        <taxon>Coelurosauria</taxon>
        <taxon>Aves</taxon>
        <taxon>Neognathae</taxon>
        <taxon>Neoaves</taxon>
        <taxon>Aequornithes</taxon>
        <taxon>Ciconiiformes</taxon>
        <taxon>Ciconiidae</taxon>
        <taxon>Mycteria</taxon>
    </lineage>
</organism>
<dbReference type="InterPro" id="IPR050780">
    <property type="entry name" value="Mucin_vWF_Thrombospondin_sf"/>
</dbReference>
<keyword evidence="2" id="KW-0325">Glycoprotein</keyword>
<name>A0AAN7ND47_MYCAM</name>
<comment type="caution">
    <text evidence="4">The sequence shown here is derived from an EMBL/GenBank/DDBJ whole genome shotgun (WGS) entry which is preliminary data.</text>
</comment>
<dbReference type="PROSITE" id="PS51233">
    <property type="entry name" value="VWFD"/>
    <property type="match status" value="1"/>
</dbReference>
<dbReference type="InterPro" id="IPR001846">
    <property type="entry name" value="VWF_type-D"/>
</dbReference>
<dbReference type="Pfam" id="PF08742">
    <property type="entry name" value="C8"/>
    <property type="match status" value="1"/>
</dbReference>
<evidence type="ECO:0000256" key="1">
    <source>
        <dbReference type="ARBA" id="ARBA00023157"/>
    </source>
</evidence>
<dbReference type="Pfam" id="PF00094">
    <property type="entry name" value="VWD"/>
    <property type="match status" value="1"/>
</dbReference>
<feature type="domain" description="VWFD" evidence="3">
    <location>
        <begin position="1"/>
        <end position="74"/>
    </location>
</feature>
<accession>A0AAN7ND47</accession>
<sequence length="320" mass="37039">MFDIIIPGKYNMTLIWNKHMNFFIKISRETQETICGLCGNYNGNMKDDFETRSKYVASNELEFVNSWKENPLCGDVYFVVDPCSKNPYRKAWAEKTCSIINSQVFSACHNKVNRMPYYEACVRDSCGCDIGGDCECIGIECTLSKFADDTKLSAVVDMPEEWDAIQRDLDKLKKRAHVNLMRFNKGKCKVLHLGRGNPWYQYRLGDEGIESSPVEKDLGVTAQKANCILGCIKRSVASRLREVILPLCSAVVRPHLEYCIQLWSPQHRKDMDLLEQVQRRATKMIRWMEHLSYEDRLRELGLFSPEKIRLWGDLIAAFQY</sequence>
<keyword evidence="5" id="KW-1185">Reference proteome</keyword>
<evidence type="ECO:0000256" key="2">
    <source>
        <dbReference type="ARBA" id="ARBA00023180"/>
    </source>
</evidence>
<dbReference type="PANTHER" id="PTHR11339:SF264">
    <property type="entry name" value="MUCIN-6"/>
    <property type="match status" value="1"/>
</dbReference>
<dbReference type="GO" id="GO:0005615">
    <property type="term" value="C:extracellular space"/>
    <property type="evidence" value="ECO:0007669"/>
    <property type="project" value="TreeGrafter"/>
</dbReference>
<evidence type="ECO:0000259" key="3">
    <source>
        <dbReference type="PROSITE" id="PS51233"/>
    </source>
</evidence>
<dbReference type="PANTHER" id="PTHR11339">
    <property type="entry name" value="EXTRACELLULAR MATRIX GLYCOPROTEIN RELATED"/>
    <property type="match status" value="1"/>
</dbReference>
<reference evidence="4 5" key="1">
    <citation type="journal article" date="2023" name="J. Hered.">
        <title>Chromosome-level genome of the wood stork (Mycteria americana) provides insight into avian chromosome evolution.</title>
        <authorList>
            <person name="Flamio R. Jr."/>
            <person name="Ramstad K.M."/>
        </authorList>
    </citation>
    <scope>NUCLEOTIDE SEQUENCE [LARGE SCALE GENOMIC DNA]</scope>
    <source>
        <strain evidence="4">JAX WOST 10</strain>
    </source>
</reference>
<gene>
    <name evidence="4" type="ORF">QYF61_017328</name>
</gene>
<evidence type="ECO:0000313" key="4">
    <source>
        <dbReference type="EMBL" id="KAK4822596.1"/>
    </source>
</evidence>
<dbReference type="Proteomes" id="UP001333110">
    <property type="component" value="Unassembled WGS sequence"/>
</dbReference>
<dbReference type="InterPro" id="IPR014853">
    <property type="entry name" value="VWF/SSPO/ZAN-like_Cys-rich_dom"/>
</dbReference>
<keyword evidence="1" id="KW-1015">Disulfide bond</keyword>
<evidence type="ECO:0000313" key="5">
    <source>
        <dbReference type="Proteomes" id="UP001333110"/>
    </source>
</evidence>
<protein>
    <recommendedName>
        <fullName evidence="3">VWFD domain-containing protein</fullName>
    </recommendedName>
</protein>
<dbReference type="GO" id="GO:0031012">
    <property type="term" value="C:extracellular matrix"/>
    <property type="evidence" value="ECO:0007669"/>
    <property type="project" value="TreeGrafter"/>
</dbReference>